<dbReference type="UniPathway" id="UPA00359">
    <property type="reaction ID" value="UER00477"/>
</dbReference>
<dbReference type="GO" id="GO:0009245">
    <property type="term" value="P:lipid A biosynthetic process"/>
    <property type="evidence" value="ECO:0007669"/>
    <property type="project" value="UniProtKB-UniRule"/>
</dbReference>
<dbReference type="InterPro" id="IPR029098">
    <property type="entry name" value="Acetyltransf_C"/>
</dbReference>
<sequence length="280" mass="30079">MADSDSSNLSNHATAADQLAVHPTADIHPAAIVDPTARIGAGVKIGPWTLIGPGVEVGEGTVVHSNVVIKGPTRIGRNNQIFQFASVGEDCQDKKFAGEPTRLEIGDSNIIREGCTIHRGTIQDQSLTRIGSNNLLMAYVHIAHDCMLGDNIIMANNATLAGHVKVGNGVILGGFTTVHQFCHIGDYSMSAAQAAIFKDVPAFVMVSGNPAKPHGMNFEGMRRRGYAPELIRTLRNSYKVIYRQGLRTAEAIDRLETMPACNEVQLLIDSLKASTRGITR</sequence>
<comment type="similarity">
    <text evidence="6">Belongs to the transferase hexapeptide repeat family. LpxA subfamily.</text>
</comment>
<feature type="domain" description="UDP N-acetylglucosamine O-acyltransferase C-terminal" evidence="7">
    <location>
        <begin position="199"/>
        <end position="278"/>
    </location>
</feature>
<organism evidence="8 9">
    <name type="scientific">Endozoicomonas montiporae CL-33</name>
    <dbReference type="NCBI Taxonomy" id="570277"/>
    <lineage>
        <taxon>Bacteria</taxon>
        <taxon>Pseudomonadati</taxon>
        <taxon>Pseudomonadota</taxon>
        <taxon>Gammaproteobacteria</taxon>
        <taxon>Oceanospirillales</taxon>
        <taxon>Endozoicomonadaceae</taxon>
        <taxon>Endozoicomonas</taxon>
    </lineage>
</organism>
<dbReference type="InterPro" id="IPR001451">
    <property type="entry name" value="Hexapep"/>
</dbReference>
<keyword evidence="1 6" id="KW-0444">Lipid biosynthesis</keyword>
<gene>
    <name evidence="6 8" type="primary">lpxA</name>
    <name evidence="8" type="ORF">EZMO1_2033</name>
</gene>
<keyword evidence="6" id="KW-0963">Cytoplasm</keyword>
<dbReference type="PANTHER" id="PTHR43480:SF1">
    <property type="entry name" value="ACYL-[ACYL-CARRIER-PROTEIN]--UDP-N-ACETYLGLUCOSAMINE O-ACYLTRANSFERASE, MITOCHONDRIAL-RELATED"/>
    <property type="match status" value="1"/>
</dbReference>
<dbReference type="InterPro" id="IPR011004">
    <property type="entry name" value="Trimer_LpxA-like_sf"/>
</dbReference>
<evidence type="ECO:0000313" key="8">
    <source>
        <dbReference type="EMBL" id="AMO56154.1"/>
    </source>
</evidence>
<dbReference type="Gene3D" id="2.160.10.10">
    <property type="entry name" value="Hexapeptide repeat proteins"/>
    <property type="match status" value="1"/>
</dbReference>
<accession>A0A142BBM8</accession>
<dbReference type="CDD" id="cd03351">
    <property type="entry name" value="LbH_UDP-GlcNAc_AT"/>
    <property type="match status" value="1"/>
</dbReference>
<reference evidence="8 9" key="1">
    <citation type="journal article" date="2016" name="Front. Microbiol.">
        <title>Genomic Insight into the Host-Endosymbiont Relationship of Endozoicomonas montiporae CL-33(T) with its Coral Host.</title>
        <authorList>
            <person name="Ding J.-Y."/>
            <person name="Shiu J.-H."/>
            <person name="Chen W.-M."/>
            <person name="Chiang Y.-R."/>
            <person name="Tang S.-L."/>
        </authorList>
    </citation>
    <scope>NUCLEOTIDE SEQUENCE [LARGE SCALE GENOMIC DNA]</scope>
    <source>
        <strain evidence="8 9">CL-33</strain>
    </source>
</reference>
<evidence type="ECO:0000256" key="3">
    <source>
        <dbReference type="ARBA" id="ARBA00022679"/>
    </source>
</evidence>
<dbReference type="GO" id="GO:0008780">
    <property type="term" value="F:acyl-[acyl-carrier-protein]-UDP-N-acetylglucosamine O-acyltransferase activity"/>
    <property type="evidence" value="ECO:0007669"/>
    <property type="project" value="UniProtKB-UniRule"/>
</dbReference>
<keyword evidence="2 6" id="KW-0441">Lipid A biosynthesis</keyword>
<dbReference type="GO" id="GO:0016020">
    <property type="term" value="C:membrane"/>
    <property type="evidence" value="ECO:0007669"/>
    <property type="project" value="GOC"/>
</dbReference>
<dbReference type="GO" id="GO:0005737">
    <property type="term" value="C:cytoplasm"/>
    <property type="evidence" value="ECO:0007669"/>
    <property type="project" value="UniProtKB-SubCell"/>
</dbReference>
<dbReference type="HAMAP" id="MF_00387">
    <property type="entry name" value="LpxA"/>
    <property type="match status" value="1"/>
</dbReference>
<proteinExistence type="inferred from homology"/>
<dbReference type="EC" id="2.3.1.129" evidence="6"/>
<dbReference type="PANTHER" id="PTHR43480">
    <property type="entry name" value="ACYL-[ACYL-CARRIER-PROTEIN]--UDP-N-ACETYLGLUCOSAMINE O-ACYLTRANSFERASE"/>
    <property type="match status" value="1"/>
</dbReference>
<dbReference type="AlphaFoldDB" id="A0A142BBM8"/>
<comment type="subunit">
    <text evidence="6">Homotrimer.</text>
</comment>
<evidence type="ECO:0000256" key="1">
    <source>
        <dbReference type="ARBA" id="ARBA00022516"/>
    </source>
</evidence>
<dbReference type="PIRSF" id="PIRSF000456">
    <property type="entry name" value="UDP-GlcNAc_acltr"/>
    <property type="match status" value="1"/>
</dbReference>
<keyword evidence="5 6" id="KW-0012">Acyltransferase</keyword>
<dbReference type="Gene3D" id="1.20.1180.10">
    <property type="entry name" value="Udp N-acetylglucosamine O-acyltransferase, C-terminal domain"/>
    <property type="match status" value="1"/>
</dbReference>
<comment type="subcellular location">
    <subcellularLocation>
        <location evidence="6">Cytoplasm</location>
    </subcellularLocation>
</comment>
<protein>
    <recommendedName>
        <fullName evidence="6">Acyl-[acyl-carrier-protein]--UDP-N-acetylglucosamine O-acyltransferase</fullName>
        <shortName evidence="6">UDP-N-acetylglucosamine acyltransferase</shortName>
        <ecNumber evidence="6">2.3.1.129</ecNumber>
    </recommendedName>
</protein>
<dbReference type="Pfam" id="PF00132">
    <property type="entry name" value="Hexapep"/>
    <property type="match status" value="2"/>
</dbReference>
<evidence type="ECO:0000256" key="4">
    <source>
        <dbReference type="ARBA" id="ARBA00023098"/>
    </source>
</evidence>
<evidence type="ECO:0000259" key="7">
    <source>
        <dbReference type="Pfam" id="PF13720"/>
    </source>
</evidence>
<keyword evidence="4 6" id="KW-0443">Lipid metabolism</keyword>
<dbReference type="EMBL" id="CP013251">
    <property type="protein sequence ID" value="AMO56154.1"/>
    <property type="molecule type" value="Genomic_DNA"/>
</dbReference>
<comment type="pathway">
    <text evidence="6">Glycolipid biosynthesis; lipid IV(A) biosynthesis; lipid IV(A) from (3R)-3-hydroxytetradecanoyl-[acyl-carrier-protein] and UDP-N-acetyl-alpha-D-glucosamine: step 1/6.</text>
</comment>
<evidence type="ECO:0000256" key="2">
    <source>
        <dbReference type="ARBA" id="ARBA00022556"/>
    </source>
</evidence>
<dbReference type="KEGG" id="emp:EZMO1_2033"/>
<evidence type="ECO:0000256" key="5">
    <source>
        <dbReference type="ARBA" id="ARBA00023315"/>
    </source>
</evidence>
<dbReference type="Pfam" id="PF13720">
    <property type="entry name" value="Acetyltransf_11"/>
    <property type="match status" value="1"/>
</dbReference>
<name>A0A142BBM8_9GAMM</name>
<keyword evidence="6" id="KW-0677">Repeat</keyword>
<dbReference type="SUPFAM" id="SSF51161">
    <property type="entry name" value="Trimeric LpxA-like enzymes"/>
    <property type="match status" value="1"/>
</dbReference>
<comment type="catalytic activity">
    <reaction evidence="6">
        <text>a (3R)-hydroxyacyl-[ACP] + UDP-N-acetyl-alpha-D-glucosamine = a UDP-3-O-[(3R)-3-hydroxyacyl]-N-acetyl-alpha-D-glucosamine + holo-[ACP]</text>
        <dbReference type="Rhea" id="RHEA:67812"/>
        <dbReference type="Rhea" id="RHEA-COMP:9685"/>
        <dbReference type="Rhea" id="RHEA-COMP:9945"/>
        <dbReference type="ChEBI" id="CHEBI:57705"/>
        <dbReference type="ChEBI" id="CHEBI:64479"/>
        <dbReference type="ChEBI" id="CHEBI:78827"/>
        <dbReference type="ChEBI" id="CHEBI:173225"/>
        <dbReference type="EC" id="2.3.1.129"/>
    </reaction>
</comment>
<dbReference type="PATRIC" id="fig|570277.3.peg.2178"/>
<dbReference type="NCBIfam" id="NF003657">
    <property type="entry name" value="PRK05289.1"/>
    <property type="match status" value="1"/>
</dbReference>
<dbReference type="NCBIfam" id="TIGR01852">
    <property type="entry name" value="lipid_A_lpxA"/>
    <property type="match status" value="1"/>
</dbReference>
<dbReference type="InterPro" id="IPR010137">
    <property type="entry name" value="Lipid_A_LpxA"/>
</dbReference>
<comment type="function">
    <text evidence="6">Involved in the biosynthesis of lipid A, a phosphorylated glycolipid that anchors the lipopolysaccharide to the outer membrane of the cell.</text>
</comment>
<keyword evidence="3 6" id="KW-0808">Transferase</keyword>
<dbReference type="Proteomes" id="UP000071065">
    <property type="component" value="Chromosome"/>
</dbReference>
<dbReference type="STRING" id="570277.EZMO1_2033"/>
<evidence type="ECO:0000256" key="6">
    <source>
        <dbReference type="HAMAP-Rule" id="MF_00387"/>
    </source>
</evidence>
<evidence type="ECO:0000313" key="9">
    <source>
        <dbReference type="Proteomes" id="UP000071065"/>
    </source>
</evidence>
<dbReference type="InterPro" id="IPR037157">
    <property type="entry name" value="Acetyltransf_C_sf"/>
</dbReference>